<organism evidence="2 3">
    <name type="scientific">Mucilaginibacter pocheonensis</name>
    <dbReference type="NCBI Taxonomy" id="398050"/>
    <lineage>
        <taxon>Bacteria</taxon>
        <taxon>Pseudomonadati</taxon>
        <taxon>Bacteroidota</taxon>
        <taxon>Sphingobacteriia</taxon>
        <taxon>Sphingobacteriales</taxon>
        <taxon>Sphingobacteriaceae</taxon>
        <taxon>Mucilaginibacter</taxon>
    </lineage>
</organism>
<dbReference type="Pfam" id="PF01408">
    <property type="entry name" value="GFO_IDH_MocA"/>
    <property type="match status" value="1"/>
</dbReference>
<comment type="caution">
    <text evidence="2">The sequence shown here is derived from an EMBL/GenBank/DDBJ whole genome shotgun (WGS) entry which is preliminary data.</text>
</comment>
<gene>
    <name evidence="2" type="ORF">J2W55_000374</name>
</gene>
<accession>A0ABU1T6L6</accession>
<evidence type="ECO:0000313" key="3">
    <source>
        <dbReference type="Proteomes" id="UP001247620"/>
    </source>
</evidence>
<name>A0ABU1T6L6_9SPHI</name>
<dbReference type="SUPFAM" id="SSF51735">
    <property type="entry name" value="NAD(P)-binding Rossmann-fold domains"/>
    <property type="match status" value="1"/>
</dbReference>
<reference evidence="2 3" key="1">
    <citation type="submission" date="2023-07" db="EMBL/GenBank/DDBJ databases">
        <title>Sorghum-associated microbial communities from plants grown in Nebraska, USA.</title>
        <authorList>
            <person name="Schachtman D."/>
        </authorList>
    </citation>
    <scope>NUCLEOTIDE SEQUENCE [LARGE SCALE GENOMIC DNA]</scope>
    <source>
        <strain evidence="2 3">3262</strain>
    </source>
</reference>
<dbReference type="InterPro" id="IPR000683">
    <property type="entry name" value="Gfo/Idh/MocA-like_OxRdtase_N"/>
</dbReference>
<dbReference type="PANTHER" id="PTHR43377">
    <property type="entry name" value="BILIVERDIN REDUCTASE A"/>
    <property type="match status" value="1"/>
</dbReference>
<dbReference type="Proteomes" id="UP001247620">
    <property type="component" value="Unassembled WGS sequence"/>
</dbReference>
<feature type="domain" description="Gfo/Idh/MocA-like oxidoreductase N-terminal" evidence="1">
    <location>
        <begin position="3"/>
        <end position="121"/>
    </location>
</feature>
<dbReference type="Gene3D" id="3.40.50.720">
    <property type="entry name" value="NAD(P)-binding Rossmann-like Domain"/>
    <property type="match status" value="1"/>
</dbReference>
<evidence type="ECO:0000313" key="2">
    <source>
        <dbReference type="EMBL" id="MDR6940546.1"/>
    </source>
</evidence>
<keyword evidence="3" id="KW-1185">Reference proteome</keyword>
<dbReference type="InterPro" id="IPR051450">
    <property type="entry name" value="Gfo/Idh/MocA_Oxidoreductases"/>
</dbReference>
<dbReference type="Gene3D" id="3.30.360.10">
    <property type="entry name" value="Dihydrodipicolinate Reductase, domain 2"/>
    <property type="match status" value="1"/>
</dbReference>
<dbReference type="RefSeq" id="WP_310091310.1">
    <property type="nucleotide sequence ID" value="NZ_JAVDUU010000001.1"/>
</dbReference>
<protein>
    <submittedName>
        <fullName evidence="2">Dehydrogenase</fullName>
    </submittedName>
</protein>
<sequence length="334" mass="38610">MNKIIFIGCGQIAHFHADVLINLGCKIVGVAAKEDNERLNSFKDKYQVTSAFLSWNEMVEECDFDAIWVVASWPEIDKMILDLIKLGKPIFVEKPVALSPSKIREAIELQKIYGTKVQIGYNRRFYKFVPALRERLVKSKIRSVIVEVPETTKGKDDFLLKNLWLQNSSHVIDLLYHLIGEFDVIHSSVQSKWTHLHDTFNSLFEQSGDDYNFQIHLISVWDSPSNFSIKIFMDHELIELKPLEVLRLYKGFDIRDPTPELPIRQYIPKIVEEQYCGDTEDKFKPGFYDQARHFLGKIDSDLYSASTLQDALYVTETIFSFLNFNGKSAVSQID</sequence>
<dbReference type="PANTHER" id="PTHR43377:SF1">
    <property type="entry name" value="BILIVERDIN REDUCTASE A"/>
    <property type="match status" value="1"/>
</dbReference>
<proteinExistence type="predicted"/>
<dbReference type="InterPro" id="IPR036291">
    <property type="entry name" value="NAD(P)-bd_dom_sf"/>
</dbReference>
<evidence type="ECO:0000259" key="1">
    <source>
        <dbReference type="Pfam" id="PF01408"/>
    </source>
</evidence>
<dbReference type="EMBL" id="JAVDUU010000001">
    <property type="protein sequence ID" value="MDR6940546.1"/>
    <property type="molecule type" value="Genomic_DNA"/>
</dbReference>